<dbReference type="EMBL" id="KV440989">
    <property type="protein sequence ID" value="OAD70108.1"/>
    <property type="molecule type" value="Genomic_DNA"/>
</dbReference>
<evidence type="ECO:0000256" key="3">
    <source>
        <dbReference type="ARBA" id="ARBA00022448"/>
    </source>
</evidence>
<evidence type="ECO:0000259" key="9">
    <source>
        <dbReference type="PROSITE" id="PS51434"/>
    </source>
</evidence>
<dbReference type="PANTHER" id="PTHR23198:SF6">
    <property type="entry name" value="NUCLEAR PORE COMPLEX PROTEIN NUP98-NUP96"/>
    <property type="match status" value="1"/>
</dbReference>
<dbReference type="SUPFAM" id="SSF82215">
    <property type="entry name" value="C-terminal autoproteolytic domain of nucleoporin nup98"/>
    <property type="match status" value="1"/>
</dbReference>
<evidence type="ECO:0000256" key="7">
    <source>
        <dbReference type="ARBA" id="ARBA00023132"/>
    </source>
</evidence>
<dbReference type="GO" id="GO:0051028">
    <property type="term" value="P:mRNA transport"/>
    <property type="evidence" value="ECO:0007669"/>
    <property type="project" value="UniProtKB-KW"/>
</dbReference>
<dbReference type="PANTHER" id="PTHR23198">
    <property type="entry name" value="NUCLEOPORIN"/>
    <property type="match status" value="1"/>
</dbReference>
<dbReference type="GO" id="GO:0017056">
    <property type="term" value="F:structural constituent of nuclear pore"/>
    <property type="evidence" value="ECO:0007669"/>
    <property type="project" value="InterPro"/>
</dbReference>
<dbReference type="GO" id="GO:0044614">
    <property type="term" value="C:nuclear pore cytoplasmic filaments"/>
    <property type="evidence" value="ECO:0007669"/>
    <property type="project" value="TreeGrafter"/>
</dbReference>
<keyword evidence="5" id="KW-0653">Protein transport</keyword>
<evidence type="ECO:0000256" key="1">
    <source>
        <dbReference type="ARBA" id="ARBA00004567"/>
    </source>
</evidence>
<keyword evidence="3" id="KW-0813">Transport</keyword>
<keyword evidence="11" id="KW-1185">Reference proteome</keyword>
<evidence type="ECO:0000313" key="11">
    <source>
        <dbReference type="Proteomes" id="UP000077315"/>
    </source>
</evidence>
<dbReference type="GO" id="GO:0006405">
    <property type="term" value="P:RNA export from nucleus"/>
    <property type="evidence" value="ECO:0007669"/>
    <property type="project" value="TreeGrafter"/>
</dbReference>
<dbReference type="GO" id="GO:0000973">
    <property type="term" value="P:post-transcriptional tethering of RNA polymerase II gene DNA at nuclear periphery"/>
    <property type="evidence" value="ECO:0007669"/>
    <property type="project" value="TreeGrafter"/>
</dbReference>
<accession>A0A167LC72</accession>
<name>A0A167LC72_PHYB8</name>
<protein>
    <recommendedName>
        <fullName evidence="9">Peptidase S59 domain-containing protein</fullName>
    </recommendedName>
</protein>
<proteinExistence type="inferred from homology"/>
<feature type="domain" description="Peptidase S59" evidence="9">
    <location>
        <begin position="1"/>
        <end position="127"/>
    </location>
</feature>
<keyword evidence="4" id="KW-0509">mRNA transport</keyword>
<comment type="similarity">
    <text evidence="2">Belongs to the nucleoporin GLFG family.</text>
</comment>
<organism evidence="10 11">
    <name type="scientific">Phycomyces blakesleeanus (strain ATCC 8743b / DSM 1359 / FGSC 10004 / NBRC 33097 / NRRL 1555)</name>
    <dbReference type="NCBI Taxonomy" id="763407"/>
    <lineage>
        <taxon>Eukaryota</taxon>
        <taxon>Fungi</taxon>
        <taxon>Fungi incertae sedis</taxon>
        <taxon>Mucoromycota</taxon>
        <taxon>Mucoromycotina</taxon>
        <taxon>Mucoromycetes</taxon>
        <taxon>Mucorales</taxon>
        <taxon>Phycomycetaceae</taxon>
        <taxon>Phycomyces</taxon>
    </lineage>
</organism>
<sequence length="128" mass="14476">MSDDDIKHVENFVVGRSGYGEVKFEIPVDLSKTDLHSIMGKIVIITKNKIVLYSNMQSPPVGKELNVPATCKFLEVYPVDKDTGKPIKDPNHPKAKSFTTKLQTQPRTTFVSYDINTGVWIFKVEDFE</sequence>
<dbReference type="RefSeq" id="XP_018288148.1">
    <property type="nucleotide sequence ID" value="XM_018429108.1"/>
</dbReference>
<dbReference type="Gene3D" id="3.30.1610.10">
    <property type="entry name" value="Peptidase S59, nucleoporin"/>
    <property type="match status" value="1"/>
</dbReference>
<dbReference type="Pfam" id="PF04096">
    <property type="entry name" value="Nucleoporin2"/>
    <property type="match status" value="1"/>
</dbReference>
<dbReference type="AlphaFoldDB" id="A0A167LC72"/>
<dbReference type="InterPro" id="IPR037665">
    <property type="entry name" value="Nucleoporin_S59-like"/>
</dbReference>
<keyword evidence="7" id="KW-0906">Nuclear pore complex</keyword>
<evidence type="ECO:0000256" key="6">
    <source>
        <dbReference type="ARBA" id="ARBA00023010"/>
    </source>
</evidence>
<dbReference type="GO" id="GO:0034398">
    <property type="term" value="P:telomere tethering at nuclear periphery"/>
    <property type="evidence" value="ECO:0007669"/>
    <property type="project" value="TreeGrafter"/>
</dbReference>
<dbReference type="GO" id="GO:0006606">
    <property type="term" value="P:protein import into nucleus"/>
    <property type="evidence" value="ECO:0007669"/>
    <property type="project" value="TreeGrafter"/>
</dbReference>
<dbReference type="GeneID" id="28990014"/>
<dbReference type="STRING" id="763407.A0A167LC72"/>
<keyword evidence="8" id="KW-0539">Nucleus</keyword>
<dbReference type="GO" id="GO:0003723">
    <property type="term" value="F:RNA binding"/>
    <property type="evidence" value="ECO:0007669"/>
    <property type="project" value="TreeGrafter"/>
</dbReference>
<comment type="subcellular location">
    <subcellularLocation>
        <location evidence="1">Nucleus</location>
        <location evidence="1">Nuclear pore complex</location>
    </subcellularLocation>
</comment>
<dbReference type="InterPro" id="IPR036903">
    <property type="entry name" value="Nup98_auto-Pept-S59_dom_sf"/>
</dbReference>
<evidence type="ECO:0000313" key="10">
    <source>
        <dbReference type="EMBL" id="OAD70108.1"/>
    </source>
</evidence>
<dbReference type="GO" id="GO:0008139">
    <property type="term" value="F:nuclear localization sequence binding"/>
    <property type="evidence" value="ECO:0007669"/>
    <property type="project" value="TreeGrafter"/>
</dbReference>
<keyword evidence="6" id="KW-0811">Translocation</keyword>
<gene>
    <name evidence="10" type="ORF">PHYBLDRAFT_126482</name>
</gene>
<dbReference type="InterPro" id="IPR007230">
    <property type="entry name" value="Nup98_auto-Pept-S59_dom"/>
</dbReference>
<dbReference type="InParanoid" id="A0A167LC72"/>
<evidence type="ECO:0000256" key="5">
    <source>
        <dbReference type="ARBA" id="ARBA00022927"/>
    </source>
</evidence>
<evidence type="ECO:0000256" key="2">
    <source>
        <dbReference type="ARBA" id="ARBA00008926"/>
    </source>
</evidence>
<dbReference type="PROSITE" id="PS51434">
    <property type="entry name" value="NUP_C"/>
    <property type="match status" value="1"/>
</dbReference>
<dbReference type="OrthoDB" id="3797628at2759"/>
<evidence type="ECO:0000256" key="8">
    <source>
        <dbReference type="ARBA" id="ARBA00023242"/>
    </source>
</evidence>
<dbReference type="Proteomes" id="UP000077315">
    <property type="component" value="Unassembled WGS sequence"/>
</dbReference>
<reference evidence="11" key="1">
    <citation type="submission" date="2015-06" db="EMBL/GenBank/DDBJ databases">
        <title>Expansion of signal transduction pathways in fungi by whole-genome duplication.</title>
        <authorList>
            <consortium name="DOE Joint Genome Institute"/>
            <person name="Corrochano L.M."/>
            <person name="Kuo A."/>
            <person name="Marcet-Houben M."/>
            <person name="Polaino S."/>
            <person name="Salamov A."/>
            <person name="Villalobos J.M."/>
            <person name="Alvarez M.I."/>
            <person name="Avalos J."/>
            <person name="Benito E.P."/>
            <person name="Benoit I."/>
            <person name="Burger G."/>
            <person name="Camino L.P."/>
            <person name="Canovas D."/>
            <person name="Cerda-Olmedo E."/>
            <person name="Cheng J.-F."/>
            <person name="Dominguez A."/>
            <person name="Elias M."/>
            <person name="Eslava A.P."/>
            <person name="Glaser F."/>
            <person name="Grimwood J."/>
            <person name="Gutierrez G."/>
            <person name="Heitman J."/>
            <person name="Henrissat B."/>
            <person name="Iturriaga E.A."/>
            <person name="Lang B.F."/>
            <person name="Lavin J.L."/>
            <person name="Lee S."/>
            <person name="Li W."/>
            <person name="Lindquist E."/>
            <person name="Lopez-Garcia S."/>
            <person name="Luque E.M."/>
            <person name="Marcos A.T."/>
            <person name="Martin J."/>
            <person name="McCluskey K."/>
            <person name="Medina H.R."/>
            <person name="Miralles-Duran A."/>
            <person name="Miyazaki A."/>
            <person name="Munoz-Torres E."/>
            <person name="Oguiza J.A."/>
            <person name="Ohm R."/>
            <person name="Olmedo M."/>
            <person name="Orejas M."/>
            <person name="Ortiz-Castellanos L."/>
            <person name="Pisabarro A.G."/>
            <person name="Rodriguez-Romero J."/>
            <person name="Ruiz-Herrera J."/>
            <person name="Ruiz-Vazquez R."/>
            <person name="Sanz C."/>
            <person name="Schackwitz W."/>
            <person name="Schmutz J."/>
            <person name="Shahriari M."/>
            <person name="Shelest E."/>
            <person name="Silva-Franco F."/>
            <person name="Soanes D."/>
            <person name="Syed K."/>
            <person name="Tagua V.G."/>
            <person name="Talbot N.J."/>
            <person name="Thon M."/>
            <person name="De vries R.P."/>
            <person name="Wiebenga A."/>
            <person name="Yadav J.S."/>
            <person name="Braun E.L."/>
            <person name="Baker S."/>
            <person name="Garre V."/>
            <person name="Horwitz B."/>
            <person name="Torres-Martinez S."/>
            <person name="Idnurm A."/>
            <person name="Herrera-Estrella A."/>
            <person name="Gabaldon T."/>
            <person name="Grigoriev I.V."/>
        </authorList>
    </citation>
    <scope>NUCLEOTIDE SEQUENCE [LARGE SCALE GENOMIC DNA]</scope>
    <source>
        <strain evidence="11">NRRL 1555(-)</strain>
    </source>
</reference>
<dbReference type="VEuPathDB" id="FungiDB:PHYBLDRAFT_126482"/>
<evidence type="ECO:0000256" key="4">
    <source>
        <dbReference type="ARBA" id="ARBA00022816"/>
    </source>
</evidence>